<keyword evidence="8" id="KW-0240">DNA-directed RNA polymerase</keyword>
<dbReference type="Gene3D" id="1.10.10.10">
    <property type="entry name" value="Winged helix-like DNA-binding domain superfamily/Winged helix DNA-binding domain"/>
    <property type="match status" value="1"/>
</dbReference>
<proteinExistence type="inferred from homology"/>
<evidence type="ECO:0000256" key="2">
    <source>
        <dbReference type="ARBA" id="ARBA00023015"/>
    </source>
</evidence>
<feature type="region of interest" description="Disordered" evidence="5">
    <location>
        <begin position="87"/>
        <end position="108"/>
    </location>
</feature>
<reference evidence="8" key="1">
    <citation type="submission" date="2021-03" db="EMBL/GenBank/DDBJ databases">
        <title>Whole genome shotgun sequence of Actinoplanes auranticolor NBRC 12245.</title>
        <authorList>
            <person name="Komaki H."/>
            <person name="Tamura T."/>
        </authorList>
    </citation>
    <scope>NUCLEOTIDE SEQUENCE</scope>
    <source>
        <strain evidence="8">NBRC 12245</strain>
    </source>
</reference>
<dbReference type="GO" id="GO:0006352">
    <property type="term" value="P:DNA-templated transcription initiation"/>
    <property type="evidence" value="ECO:0007669"/>
    <property type="project" value="InterPro"/>
</dbReference>
<dbReference type="PANTHER" id="PTHR43133:SF66">
    <property type="entry name" value="ECF RNA POLYMERASE SIGMA FACTOR SIGK"/>
    <property type="match status" value="1"/>
</dbReference>
<evidence type="ECO:0000313" key="9">
    <source>
        <dbReference type="Proteomes" id="UP000681340"/>
    </source>
</evidence>
<dbReference type="InterPro" id="IPR036388">
    <property type="entry name" value="WH-like_DNA-bd_sf"/>
</dbReference>
<dbReference type="GO" id="GO:0016987">
    <property type="term" value="F:sigma factor activity"/>
    <property type="evidence" value="ECO:0007669"/>
    <property type="project" value="UniProtKB-KW"/>
</dbReference>
<evidence type="ECO:0000256" key="3">
    <source>
        <dbReference type="ARBA" id="ARBA00023082"/>
    </source>
</evidence>
<dbReference type="InterPro" id="IPR013249">
    <property type="entry name" value="RNA_pol_sigma70_r4_t2"/>
</dbReference>
<feature type="domain" description="RNA polymerase sigma-70 region 2" evidence="6">
    <location>
        <begin position="25"/>
        <end position="91"/>
    </location>
</feature>
<dbReference type="InterPro" id="IPR013325">
    <property type="entry name" value="RNA_pol_sigma_r2"/>
</dbReference>
<keyword evidence="4" id="KW-0804">Transcription</keyword>
<dbReference type="Pfam" id="PF04542">
    <property type="entry name" value="Sigma70_r2"/>
    <property type="match status" value="1"/>
</dbReference>
<name>A0A919SQ54_9ACTN</name>
<keyword evidence="3" id="KW-0731">Sigma factor</keyword>
<keyword evidence="2" id="KW-0805">Transcription regulation</keyword>
<dbReference type="InterPro" id="IPR013324">
    <property type="entry name" value="RNA_pol_sigma_r3/r4-like"/>
</dbReference>
<accession>A0A919SQ54</accession>
<dbReference type="SUPFAM" id="SSF88659">
    <property type="entry name" value="Sigma3 and sigma4 domains of RNA polymerase sigma factors"/>
    <property type="match status" value="1"/>
</dbReference>
<sequence>MSDDDDLLPALRAAQGGDEQGFATLWRALQPAVLRYLRVVVGDAAEDVASETWLQAARDLHRFSGDGAAFRGWLFRIARHRGIDERRRVGRRPEEPVASGGSPDSGLRARDAAAEAMEGSDTRWALELISSLPSDQAEAVMLRVVAGLDVATTAKVLGKRSGAVRVATMRGLRRLAAHPQVQARNAPVAGNAPIDPALPEGV</sequence>
<evidence type="ECO:0000256" key="1">
    <source>
        <dbReference type="ARBA" id="ARBA00010641"/>
    </source>
</evidence>
<dbReference type="AlphaFoldDB" id="A0A919SQ54"/>
<dbReference type="NCBIfam" id="TIGR02937">
    <property type="entry name" value="sigma70-ECF"/>
    <property type="match status" value="1"/>
</dbReference>
<dbReference type="Pfam" id="PF08281">
    <property type="entry name" value="Sigma70_r4_2"/>
    <property type="match status" value="1"/>
</dbReference>
<dbReference type="SUPFAM" id="SSF88946">
    <property type="entry name" value="Sigma2 domain of RNA polymerase sigma factors"/>
    <property type="match status" value="1"/>
</dbReference>
<dbReference type="GO" id="GO:0000428">
    <property type="term" value="C:DNA-directed RNA polymerase complex"/>
    <property type="evidence" value="ECO:0007669"/>
    <property type="project" value="UniProtKB-KW"/>
</dbReference>
<comment type="similarity">
    <text evidence="1">Belongs to the sigma-70 factor family. ECF subfamily.</text>
</comment>
<dbReference type="RefSeq" id="WP_212992556.1">
    <property type="nucleotide sequence ID" value="NZ_BAABEA010000001.1"/>
</dbReference>
<gene>
    <name evidence="8" type="ORF">Aau02nite_66790</name>
</gene>
<evidence type="ECO:0000256" key="4">
    <source>
        <dbReference type="ARBA" id="ARBA00023163"/>
    </source>
</evidence>
<dbReference type="EMBL" id="BOQL01000058">
    <property type="protein sequence ID" value="GIM75621.1"/>
    <property type="molecule type" value="Genomic_DNA"/>
</dbReference>
<dbReference type="GO" id="GO:0003677">
    <property type="term" value="F:DNA binding"/>
    <property type="evidence" value="ECO:0007669"/>
    <property type="project" value="InterPro"/>
</dbReference>
<dbReference type="InterPro" id="IPR014284">
    <property type="entry name" value="RNA_pol_sigma-70_dom"/>
</dbReference>
<dbReference type="PANTHER" id="PTHR43133">
    <property type="entry name" value="RNA POLYMERASE ECF-TYPE SIGMA FACTO"/>
    <property type="match status" value="1"/>
</dbReference>
<evidence type="ECO:0000256" key="5">
    <source>
        <dbReference type="SAM" id="MobiDB-lite"/>
    </source>
</evidence>
<evidence type="ECO:0000259" key="7">
    <source>
        <dbReference type="Pfam" id="PF08281"/>
    </source>
</evidence>
<dbReference type="InterPro" id="IPR039425">
    <property type="entry name" value="RNA_pol_sigma-70-like"/>
</dbReference>
<feature type="domain" description="RNA polymerase sigma factor 70 region 4 type 2" evidence="7">
    <location>
        <begin position="124"/>
        <end position="175"/>
    </location>
</feature>
<dbReference type="InterPro" id="IPR007627">
    <property type="entry name" value="RNA_pol_sigma70_r2"/>
</dbReference>
<dbReference type="Gene3D" id="1.10.1740.10">
    <property type="match status" value="1"/>
</dbReference>
<comment type="caution">
    <text evidence="8">The sequence shown here is derived from an EMBL/GenBank/DDBJ whole genome shotgun (WGS) entry which is preliminary data.</text>
</comment>
<feature type="region of interest" description="Disordered" evidence="5">
    <location>
        <begin position="183"/>
        <end position="202"/>
    </location>
</feature>
<keyword evidence="9" id="KW-1185">Reference proteome</keyword>
<evidence type="ECO:0000313" key="8">
    <source>
        <dbReference type="EMBL" id="GIM75621.1"/>
    </source>
</evidence>
<organism evidence="8 9">
    <name type="scientific">Actinoplanes auranticolor</name>
    <dbReference type="NCBI Taxonomy" id="47988"/>
    <lineage>
        <taxon>Bacteria</taxon>
        <taxon>Bacillati</taxon>
        <taxon>Actinomycetota</taxon>
        <taxon>Actinomycetes</taxon>
        <taxon>Micromonosporales</taxon>
        <taxon>Micromonosporaceae</taxon>
        <taxon>Actinoplanes</taxon>
    </lineage>
</organism>
<protein>
    <submittedName>
        <fullName evidence="8">DNA-directed RNA polymerase sigma-70 factor</fullName>
    </submittedName>
</protein>
<dbReference type="Proteomes" id="UP000681340">
    <property type="component" value="Unassembled WGS sequence"/>
</dbReference>
<evidence type="ECO:0000259" key="6">
    <source>
        <dbReference type="Pfam" id="PF04542"/>
    </source>
</evidence>